<proteinExistence type="predicted"/>
<reference evidence="4 5" key="2">
    <citation type="submission" date="2015-10" db="EMBL/GenBank/DDBJ databases">
        <title>Draft Genome Sequence of Prosthecomicrobium hirschii ATCC 27832.</title>
        <authorList>
            <person name="Daniel J."/>
            <person name="Givan S.A."/>
            <person name="Brun Y.V."/>
            <person name="Brown P.J."/>
        </authorList>
    </citation>
    <scope>NUCLEOTIDE SEQUENCE [LARGE SCALE GENOMIC DNA]</scope>
    <source>
        <strain evidence="4 5">16</strain>
    </source>
</reference>
<sequence length="164" mass="18120">MNPFWWWASAPIAVEEAELDDAPELAAIHGESFPYEWTAEEISALLRDRTVFGMVARRANLFGTRSPVGFILMRVAADEAEILTIAVSPRQRGRGCGRALVEAAFRRLYRDRIKAVFLEVDGGNQPALTLYGKLGFRQVGERKGYYRAGSTPGASALVMRADLG</sequence>
<dbReference type="EMBL" id="LJYW01000001">
    <property type="protein sequence ID" value="KPL52658.1"/>
    <property type="molecule type" value="Genomic_DNA"/>
</dbReference>
<organism evidence="4 5">
    <name type="scientific">Prosthecodimorpha hirschii</name>
    <dbReference type="NCBI Taxonomy" id="665126"/>
    <lineage>
        <taxon>Bacteria</taxon>
        <taxon>Pseudomonadati</taxon>
        <taxon>Pseudomonadota</taxon>
        <taxon>Alphaproteobacteria</taxon>
        <taxon>Hyphomicrobiales</taxon>
        <taxon>Ancalomicrobiaceae</taxon>
        <taxon>Prosthecodimorpha</taxon>
    </lineage>
</organism>
<protein>
    <submittedName>
        <fullName evidence="4">Ribosomal-protein-alanine acetyltransferase</fullName>
    </submittedName>
</protein>
<evidence type="ECO:0000259" key="3">
    <source>
        <dbReference type="PROSITE" id="PS51186"/>
    </source>
</evidence>
<dbReference type="RefSeq" id="WP_054358821.1">
    <property type="nucleotide sequence ID" value="NZ_JAPCYQ010000001.1"/>
</dbReference>
<dbReference type="PROSITE" id="PS51186">
    <property type="entry name" value="GNAT"/>
    <property type="match status" value="1"/>
</dbReference>
<keyword evidence="1 4" id="KW-0808">Transferase</keyword>
<gene>
    <name evidence="4" type="ORF">ABB55_10825</name>
</gene>
<dbReference type="InterPro" id="IPR000182">
    <property type="entry name" value="GNAT_dom"/>
</dbReference>
<dbReference type="Gene3D" id="3.40.630.30">
    <property type="match status" value="1"/>
</dbReference>
<dbReference type="Pfam" id="PF00583">
    <property type="entry name" value="Acetyltransf_1"/>
    <property type="match status" value="1"/>
</dbReference>
<dbReference type="CDD" id="cd04301">
    <property type="entry name" value="NAT_SF"/>
    <property type="match status" value="1"/>
</dbReference>
<evidence type="ECO:0000256" key="1">
    <source>
        <dbReference type="ARBA" id="ARBA00022679"/>
    </source>
</evidence>
<dbReference type="Proteomes" id="UP000048984">
    <property type="component" value="Unassembled WGS sequence"/>
</dbReference>
<dbReference type="InterPro" id="IPR050680">
    <property type="entry name" value="YpeA/RimI_acetyltransf"/>
</dbReference>
<keyword evidence="2" id="KW-0012">Acyltransferase</keyword>
<accession>A0A0P6W2X2</accession>
<dbReference type="SUPFAM" id="SSF55729">
    <property type="entry name" value="Acyl-CoA N-acyltransferases (Nat)"/>
    <property type="match status" value="1"/>
</dbReference>
<dbReference type="InterPro" id="IPR016181">
    <property type="entry name" value="Acyl_CoA_acyltransferase"/>
</dbReference>
<comment type="caution">
    <text evidence="4">The sequence shown here is derived from an EMBL/GenBank/DDBJ whole genome shotgun (WGS) entry which is preliminary data.</text>
</comment>
<dbReference type="PANTHER" id="PTHR43420">
    <property type="entry name" value="ACETYLTRANSFERASE"/>
    <property type="match status" value="1"/>
</dbReference>
<reference evidence="4 5" key="1">
    <citation type="submission" date="2015-09" db="EMBL/GenBank/DDBJ databases">
        <authorList>
            <person name="Jackson K.R."/>
            <person name="Lunt B.L."/>
            <person name="Fisher J.N.B."/>
            <person name="Gardner A.V."/>
            <person name="Bailey M.E."/>
            <person name="Deus L.M."/>
            <person name="Earl A.S."/>
            <person name="Gibby P.D."/>
            <person name="Hartmann K.A."/>
            <person name="Liu J.E."/>
            <person name="Manci A.M."/>
            <person name="Nielsen D.A."/>
            <person name="Solomon M.B."/>
            <person name="Breakwell D.P."/>
            <person name="Burnett S.H."/>
            <person name="Grose J.H."/>
        </authorList>
    </citation>
    <scope>NUCLEOTIDE SEQUENCE [LARGE SCALE GENOMIC DNA]</scope>
    <source>
        <strain evidence="4 5">16</strain>
    </source>
</reference>
<dbReference type="AlphaFoldDB" id="A0A0P6W2X2"/>
<feature type="domain" description="N-acetyltransferase" evidence="3">
    <location>
        <begin position="12"/>
        <end position="164"/>
    </location>
</feature>
<dbReference type="GO" id="GO:0016747">
    <property type="term" value="F:acyltransferase activity, transferring groups other than amino-acyl groups"/>
    <property type="evidence" value="ECO:0007669"/>
    <property type="project" value="InterPro"/>
</dbReference>
<keyword evidence="5" id="KW-1185">Reference proteome</keyword>
<evidence type="ECO:0000313" key="5">
    <source>
        <dbReference type="Proteomes" id="UP000048984"/>
    </source>
</evidence>
<dbReference type="STRING" id="665126.ABB55_10825"/>
<dbReference type="PANTHER" id="PTHR43420:SF44">
    <property type="entry name" value="ACETYLTRANSFERASE YPEA"/>
    <property type="match status" value="1"/>
</dbReference>
<name>A0A0P6W2X2_9HYPH</name>
<evidence type="ECO:0000256" key="2">
    <source>
        <dbReference type="ARBA" id="ARBA00023315"/>
    </source>
</evidence>
<evidence type="ECO:0000313" key="4">
    <source>
        <dbReference type="EMBL" id="KPL52658.1"/>
    </source>
</evidence>